<dbReference type="GO" id="GO:0009847">
    <property type="term" value="P:spore germination"/>
    <property type="evidence" value="ECO:0007669"/>
    <property type="project" value="InterPro"/>
</dbReference>
<dbReference type="Pfam" id="PF25198">
    <property type="entry name" value="Spore_GerAC_N"/>
    <property type="match status" value="1"/>
</dbReference>
<comment type="caution">
    <text evidence="10">The sequence shown here is derived from an EMBL/GenBank/DDBJ whole genome shotgun (WGS) entry which is preliminary data.</text>
</comment>
<dbReference type="Gene3D" id="3.30.300.210">
    <property type="entry name" value="Nutrient germinant receptor protein C, domain 3"/>
    <property type="match status" value="1"/>
</dbReference>
<keyword evidence="11" id="KW-1185">Reference proteome</keyword>
<keyword evidence="6" id="KW-0564">Palmitate</keyword>
<evidence type="ECO:0000256" key="2">
    <source>
        <dbReference type="ARBA" id="ARBA00007886"/>
    </source>
</evidence>
<dbReference type="PANTHER" id="PTHR35789:SF1">
    <property type="entry name" value="SPORE GERMINATION PROTEIN B3"/>
    <property type="match status" value="1"/>
</dbReference>
<comment type="similarity">
    <text evidence="2">Belongs to the GerABKC lipoprotein family.</text>
</comment>
<evidence type="ECO:0000313" key="11">
    <source>
        <dbReference type="Proteomes" id="UP000623681"/>
    </source>
</evidence>
<keyword evidence="5" id="KW-0472">Membrane</keyword>
<dbReference type="EMBL" id="JAESWA010000028">
    <property type="protein sequence ID" value="MBL4933845.1"/>
    <property type="molecule type" value="Genomic_DNA"/>
</dbReference>
<dbReference type="InterPro" id="IPR038501">
    <property type="entry name" value="Spore_GerAC_C_sf"/>
</dbReference>
<dbReference type="RefSeq" id="WP_202769308.1">
    <property type="nucleotide sequence ID" value="NZ_JAESWA010000028.1"/>
</dbReference>
<organism evidence="10 11">
    <name type="scientific">Clostridium paridis</name>
    <dbReference type="NCBI Taxonomy" id="2803863"/>
    <lineage>
        <taxon>Bacteria</taxon>
        <taxon>Bacillati</taxon>
        <taxon>Bacillota</taxon>
        <taxon>Clostridia</taxon>
        <taxon>Eubacteriales</taxon>
        <taxon>Clostridiaceae</taxon>
        <taxon>Clostridium</taxon>
    </lineage>
</organism>
<evidence type="ECO:0000256" key="7">
    <source>
        <dbReference type="ARBA" id="ARBA00023288"/>
    </source>
</evidence>
<dbReference type="InterPro" id="IPR057336">
    <property type="entry name" value="GerAC_N"/>
</dbReference>
<feature type="domain" description="Spore germination protein N-terminal" evidence="9">
    <location>
        <begin position="25"/>
        <end position="195"/>
    </location>
</feature>
<evidence type="ECO:0000256" key="1">
    <source>
        <dbReference type="ARBA" id="ARBA00004635"/>
    </source>
</evidence>
<keyword evidence="7" id="KW-0449">Lipoprotein</keyword>
<evidence type="ECO:0000256" key="5">
    <source>
        <dbReference type="ARBA" id="ARBA00023136"/>
    </source>
</evidence>
<feature type="domain" description="Spore germination GerAC-like C-terminal" evidence="8">
    <location>
        <begin position="215"/>
        <end position="382"/>
    </location>
</feature>
<evidence type="ECO:0000313" key="10">
    <source>
        <dbReference type="EMBL" id="MBL4933845.1"/>
    </source>
</evidence>
<evidence type="ECO:0000259" key="8">
    <source>
        <dbReference type="Pfam" id="PF05504"/>
    </source>
</evidence>
<accession>A0A937FH53</accession>
<dbReference type="InterPro" id="IPR010916">
    <property type="entry name" value="TonB_box_CS"/>
</dbReference>
<evidence type="ECO:0000256" key="3">
    <source>
        <dbReference type="ARBA" id="ARBA00022544"/>
    </source>
</evidence>
<gene>
    <name evidence="10" type="ORF">JK634_18840</name>
</gene>
<dbReference type="PANTHER" id="PTHR35789">
    <property type="entry name" value="SPORE GERMINATION PROTEIN B3"/>
    <property type="match status" value="1"/>
</dbReference>
<dbReference type="Pfam" id="PF05504">
    <property type="entry name" value="Spore_GerAC"/>
    <property type="match status" value="1"/>
</dbReference>
<name>A0A937FH53_9CLOT</name>
<evidence type="ECO:0000259" key="9">
    <source>
        <dbReference type="Pfam" id="PF25198"/>
    </source>
</evidence>
<keyword evidence="3" id="KW-0309">Germination</keyword>
<reference evidence="10" key="1">
    <citation type="submission" date="2021-01" db="EMBL/GenBank/DDBJ databases">
        <title>Genome public.</title>
        <authorList>
            <person name="Liu C."/>
            <person name="Sun Q."/>
        </authorList>
    </citation>
    <scope>NUCLEOTIDE SEQUENCE</scope>
    <source>
        <strain evidence="10">YIM B02565</strain>
    </source>
</reference>
<dbReference type="Gene3D" id="6.20.190.10">
    <property type="entry name" value="Nutrient germinant receptor protein C, domain 1"/>
    <property type="match status" value="1"/>
</dbReference>
<dbReference type="PROSITE" id="PS00430">
    <property type="entry name" value="TONB_DEPENDENT_REC_1"/>
    <property type="match status" value="1"/>
</dbReference>
<protein>
    <submittedName>
        <fullName evidence="10">Ger(X)C family spore germination protein</fullName>
    </submittedName>
</protein>
<dbReference type="NCBIfam" id="TIGR02887">
    <property type="entry name" value="spore_ger_x_C"/>
    <property type="match status" value="1"/>
</dbReference>
<dbReference type="GO" id="GO:0016020">
    <property type="term" value="C:membrane"/>
    <property type="evidence" value="ECO:0007669"/>
    <property type="project" value="UniProtKB-SubCell"/>
</dbReference>
<comment type="subcellular location">
    <subcellularLocation>
        <location evidence="1">Membrane</location>
        <topology evidence="1">Lipid-anchor</topology>
    </subcellularLocation>
</comment>
<dbReference type="InterPro" id="IPR008844">
    <property type="entry name" value="Spore_GerAC-like"/>
</dbReference>
<keyword evidence="4" id="KW-0732">Signal</keyword>
<dbReference type="PROSITE" id="PS51257">
    <property type="entry name" value="PROKAR_LIPOPROTEIN"/>
    <property type="match status" value="1"/>
</dbReference>
<dbReference type="AlphaFoldDB" id="A0A937FH53"/>
<evidence type="ECO:0000256" key="6">
    <source>
        <dbReference type="ARBA" id="ARBA00023139"/>
    </source>
</evidence>
<dbReference type="InterPro" id="IPR046953">
    <property type="entry name" value="Spore_GerAC-like_C"/>
</dbReference>
<dbReference type="Proteomes" id="UP000623681">
    <property type="component" value="Unassembled WGS sequence"/>
</dbReference>
<sequence length="397" mass="44429">MRYKKVLSLFITFLMICTSLVGCWDKKELDHLLIVSAIALDTNKDGTISLTLLSSIPRQSTNKGEVSSGQNDTILVSAEGENIIDAYRKIELKLSREIFLSQAECLIVGESTASSGLSDILDFFSRDQQVPLKTYILFSRGKASDILEVKSPIENTPFEEVGKLEDLNLALKMRYKDMLYAITEEGVEAIAPIIQRVSSVDYSSSKSKSLLSIPGSALFKDDKLAGFITDRETRGILWLKNEINNGMITAKIPNEKGGGLISGRIERVKTKIDPILKGDTVEFNVNIFADATIYESSSKLDLSSHSAIEYAQKMYAKEITEMINESLEKIQKQYKLDVVGFGAKVHGKYPKQWDTIFKDHWNSEFSKSKIIINCNVKIFSTGFDSKSILKKEEDLIK</sequence>
<proteinExistence type="inferred from homology"/>
<evidence type="ECO:0000256" key="4">
    <source>
        <dbReference type="ARBA" id="ARBA00022729"/>
    </source>
</evidence>